<dbReference type="PANTHER" id="PTHR43820">
    <property type="entry name" value="HIGH-AFFINITY BRANCHED-CHAIN AMINO ACID TRANSPORT ATP-BINDING PROTEIN LIVF"/>
    <property type="match status" value="1"/>
</dbReference>
<dbReference type="CDD" id="cd03224">
    <property type="entry name" value="ABC_TM1139_LivF_branched"/>
    <property type="match status" value="1"/>
</dbReference>
<evidence type="ECO:0000256" key="1">
    <source>
        <dbReference type="ARBA" id="ARBA00005417"/>
    </source>
</evidence>
<gene>
    <name evidence="7" type="ORF">ENO04_01920</name>
</gene>
<organism evidence="7">
    <name type="scientific">Fervidicoccus fontis</name>
    <dbReference type="NCBI Taxonomy" id="683846"/>
    <lineage>
        <taxon>Archaea</taxon>
        <taxon>Thermoproteota</taxon>
        <taxon>Thermoprotei</taxon>
        <taxon>Fervidicoccales</taxon>
        <taxon>Fervidicoccaceae</taxon>
        <taxon>Fervidicoccus</taxon>
    </lineage>
</organism>
<feature type="domain" description="ABC transporter" evidence="6">
    <location>
        <begin position="2"/>
        <end position="234"/>
    </location>
</feature>
<accession>A0A7C1I752</accession>
<protein>
    <submittedName>
        <fullName evidence="7">ABC transporter ATP-binding protein</fullName>
    </submittedName>
</protein>
<dbReference type="GO" id="GO:0016887">
    <property type="term" value="F:ATP hydrolysis activity"/>
    <property type="evidence" value="ECO:0007669"/>
    <property type="project" value="InterPro"/>
</dbReference>
<dbReference type="PANTHER" id="PTHR43820:SF7">
    <property type="entry name" value="BRANCHED-CHAIN AMINO ACID TRANSPORT ATP-BINDING PROTEIN LIVF-RELATED"/>
    <property type="match status" value="1"/>
</dbReference>
<sequence>MLRVENLNAGYGKLQVLHEVSLFFPERKISVVIGPNGSGKSTLLKTIFGLTKIYSGRIVFENNDITSLPPHKIASMGIAYLPQMNNVFENLTVEENLRMAGYNLSKEELEARVASSLEFFPQLKLYMKRKAKQLSGGERQMLAIAMSLIRKPKLMMFDEPTAALAPKIAHQVLRSIVKLRDELGITIILVEQNARAALEIADKASLLVSGRVIFDGLPKDLLENPELGRMYLGVTSSQV</sequence>
<keyword evidence="5" id="KW-0029">Amino-acid transport</keyword>
<dbReference type="InterPro" id="IPR027417">
    <property type="entry name" value="P-loop_NTPase"/>
</dbReference>
<dbReference type="InterPro" id="IPR003593">
    <property type="entry name" value="AAA+_ATPase"/>
</dbReference>
<dbReference type="AlphaFoldDB" id="A0A7C1I752"/>
<evidence type="ECO:0000256" key="3">
    <source>
        <dbReference type="ARBA" id="ARBA00022741"/>
    </source>
</evidence>
<evidence type="ECO:0000256" key="2">
    <source>
        <dbReference type="ARBA" id="ARBA00022448"/>
    </source>
</evidence>
<dbReference type="Gene3D" id="3.40.50.300">
    <property type="entry name" value="P-loop containing nucleotide triphosphate hydrolases"/>
    <property type="match status" value="1"/>
</dbReference>
<keyword evidence="3" id="KW-0547">Nucleotide-binding</keyword>
<dbReference type="InterPro" id="IPR052156">
    <property type="entry name" value="BCAA_Transport_ATP-bd_LivF"/>
</dbReference>
<dbReference type="GO" id="GO:0015807">
    <property type="term" value="P:L-amino acid transport"/>
    <property type="evidence" value="ECO:0007669"/>
    <property type="project" value="TreeGrafter"/>
</dbReference>
<dbReference type="PROSITE" id="PS50893">
    <property type="entry name" value="ABC_TRANSPORTER_2"/>
    <property type="match status" value="1"/>
</dbReference>
<name>A0A7C1I752_9CREN</name>
<dbReference type="GO" id="GO:0015658">
    <property type="term" value="F:branched-chain amino acid transmembrane transporter activity"/>
    <property type="evidence" value="ECO:0007669"/>
    <property type="project" value="TreeGrafter"/>
</dbReference>
<dbReference type="GO" id="GO:0005524">
    <property type="term" value="F:ATP binding"/>
    <property type="evidence" value="ECO:0007669"/>
    <property type="project" value="UniProtKB-KW"/>
</dbReference>
<comment type="similarity">
    <text evidence="1">Belongs to the ABC transporter superfamily.</text>
</comment>
<keyword evidence="4 7" id="KW-0067">ATP-binding</keyword>
<dbReference type="Pfam" id="PF00005">
    <property type="entry name" value="ABC_tran"/>
    <property type="match status" value="1"/>
</dbReference>
<proteinExistence type="inferred from homology"/>
<dbReference type="PROSITE" id="PS00211">
    <property type="entry name" value="ABC_TRANSPORTER_1"/>
    <property type="match status" value="1"/>
</dbReference>
<reference evidence="7" key="1">
    <citation type="journal article" date="2020" name="mSystems">
        <title>Genome- and Community-Level Interaction Insights into Carbon Utilization and Element Cycling Functions of Hydrothermarchaeota in Hydrothermal Sediment.</title>
        <authorList>
            <person name="Zhou Z."/>
            <person name="Liu Y."/>
            <person name="Xu W."/>
            <person name="Pan J."/>
            <person name="Luo Z.H."/>
            <person name="Li M."/>
        </authorList>
    </citation>
    <scope>NUCLEOTIDE SEQUENCE [LARGE SCALE GENOMIC DNA]</scope>
    <source>
        <strain evidence="7">SpSt-123</strain>
    </source>
</reference>
<evidence type="ECO:0000313" key="7">
    <source>
        <dbReference type="EMBL" id="HDS10369.1"/>
    </source>
</evidence>
<comment type="caution">
    <text evidence="7">The sequence shown here is derived from an EMBL/GenBank/DDBJ whole genome shotgun (WGS) entry which is preliminary data.</text>
</comment>
<dbReference type="InterPro" id="IPR017871">
    <property type="entry name" value="ABC_transporter-like_CS"/>
</dbReference>
<keyword evidence="2" id="KW-0813">Transport</keyword>
<evidence type="ECO:0000256" key="5">
    <source>
        <dbReference type="ARBA" id="ARBA00022970"/>
    </source>
</evidence>
<dbReference type="InterPro" id="IPR003439">
    <property type="entry name" value="ABC_transporter-like_ATP-bd"/>
</dbReference>
<evidence type="ECO:0000256" key="4">
    <source>
        <dbReference type="ARBA" id="ARBA00022840"/>
    </source>
</evidence>
<dbReference type="SMART" id="SM00382">
    <property type="entry name" value="AAA"/>
    <property type="match status" value="1"/>
</dbReference>
<dbReference type="EMBL" id="DSDY01000060">
    <property type="protein sequence ID" value="HDS10369.1"/>
    <property type="molecule type" value="Genomic_DNA"/>
</dbReference>
<dbReference type="SUPFAM" id="SSF52540">
    <property type="entry name" value="P-loop containing nucleoside triphosphate hydrolases"/>
    <property type="match status" value="1"/>
</dbReference>
<evidence type="ECO:0000259" key="6">
    <source>
        <dbReference type="PROSITE" id="PS50893"/>
    </source>
</evidence>